<name>A0A165VXY2_9AGAM</name>
<organism evidence="1 2">
    <name type="scientific">Neolentinus lepideus HHB14362 ss-1</name>
    <dbReference type="NCBI Taxonomy" id="1314782"/>
    <lineage>
        <taxon>Eukaryota</taxon>
        <taxon>Fungi</taxon>
        <taxon>Dikarya</taxon>
        <taxon>Basidiomycota</taxon>
        <taxon>Agaricomycotina</taxon>
        <taxon>Agaricomycetes</taxon>
        <taxon>Gloeophyllales</taxon>
        <taxon>Gloeophyllaceae</taxon>
        <taxon>Neolentinus</taxon>
    </lineage>
</organism>
<evidence type="ECO:0000313" key="1">
    <source>
        <dbReference type="EMBL" id="KZT30361.1"/>
    </source>
</evidence>
<dbReference type="InterPro" id="IPR004344">
    <property type="entry name" value="TTL/TTLL_fam"/>
</dbReference>
<sequence>MDPQPSVAAVIEWPEAPVTLGLVSHTLTYLSVATESRLSGTLSNDASASWGRILQWQSYDHMNHDLTLAHPSKVLSSSYTIRKALIRKHYLSRCVSAYLTKHSGDSPLKSGTPRTWEVEISWSDEIDDKWTDELWDLGMVLDENREREPEDRRWFILKPGMADRGNGIRIFDSKDALQNIFEEWDENDDDEDEADDDQEDDSGTGIVTSQLRHFVVQQYISTPLLLDPTERPIFPFLDTKCASITLPHLRLIHITREFHLRAYVLARGALRVYLYTNILALFSSAPYGPPSSTADQEGNVDLTPHLTNTCLQPDHSEEHVRTLDELVGCTVLGASEEETLSKEDVESIKARMGDIVAEVFKAALENPVHFQPLPNAFELFGVDFLLSHPPPSASPSSSCPYTVSLLELNAEPAIEMTGKRLYWLLHGLFTGIGEVAVRPWLEGHEAEEDRKKWCMRKVLDVQVRGGW</sequence>
<dbReference type="EMBL" id="KV425551">
    <property type="protein sequence ID" value="KZT30361.1"/>
    <property type="molecule type" value="Genomic_DNA"/>
</dbReference>
<dbReference type="AlphaFoldDB" id="A0A165VXY2"/>
<dbReference type="GO" id="GO:0016874">
    <property type="term" value="F:ligase activity"/>
    <property type="evidence" value="ECO:0007669"/>
    <property type="project" value="UniProtKB-KW"/>
</dbReference>
<dbReference type="Pfam" id="PF03133">
    <property type="entry name" value="TTL"/>
    <property type="match status" value="1"/>
</dbReference>
<proteinExistence type="predicted"/>
<dbReference type="Gene3D" id="3.30.470.20">
    <property type="entry name" value="ATP-grasp fold, B domain"/>
    <property type="match status" value="1"/>
</dbReference>
<dbReference type="InterPro" id="IPR027746">
    <property type="entry name" value="TTL"/>
</dbReference>
<protein>
    <submittedName>
        <fullName evidence="1">Tubulin-tyrosine ligase</fullName>
    </submittedName>
</protein>
<dbReference type="Proteomes" id="UP000076761">
    <property type="component" value="Unassembled WGS sequence"/>
</dbReference>
<dbReference type="InParanoid" id="A0A165VXY2"/>
<keyword evidence="1" id="KW-0436">Ligase</keyword>
<evidence type="ECO:0000313" key="2">
    <source>
        <dbReference type="Proteomes" id="UP000076761"/>
    </source>
</evidence>
<keyword evidence="2" id="KW-1185">Reference proteome</keyword>
<dbReference type="STRING" id="1314782.A0A165VXY2"/>
<dbReference type="GO" id="GO:0000932">
    <property type="term" value="C:P-body"/>
    <property type="evidence" value="ECO:0007669"/>
    <property type="project" value="TreeGrafter"/>
</dbReference>
<accession>A0A165VXY2</accession>
<dbReference type="FunCoup" id="A0A165VXY2">
    <property type="interactions" value="5"/>
</dbReference>
<gene>
    <name evidence="1" type="ORF">NEOLEDRAFT_1152911</name>
</gene>
<reference evidence="1 2" key="1">
    <citation type="journal article" date="2016" name="Mol. Biol. Evol.">
        <title>Comparative Genomics of Early-Diverging Mushroom-Forming Fungi Provides Insights into the Origins of Lignocellulose Decay Capabilities.</title>
        <authorList>
            <person name="Nagy L.G."/>
            <person name="Riley R."/>
            <person name="Tritt A."/>
            <person name="Adam C."/>
            <person name="Daum C."/>
            <person name="Floudas D."/>
            <person name="Sun H."/>
            <person name="Yadav J.S."/>
            <person name="Pangilinan J."/>
            <person name="Larsson K.H."/>
            <person name="Matsuura K."/>
            <person name="Barry K."/>
            <person name="Labutti K."/>
            <person name="Kuo R."/>
            <person name="Ohm R.A."/>
            <person name="Bhattacharya S.S."/>
            <person name="Shirouzu T."/>
            <person name="Yoshinaga Y."/>
            <person name="Martin F.M."/>
            <person name="Grigoriev I.V."/>
            <person name="Hibbett D.S."/>
        </authorList>
    </citation>
    <scope>NUCLEOTIDE SEQUENCE [LARGE SCALE GENOMIC DNA]</scope>
    <source>
        <strain evidence="1 2">HHB14362 ss-1</strain>
    </source>
</reference>
<dbReference type="OrthoDB" id="202825at2759"/>
<dbReference type="PANTHER" id="PTHR47551:SF1">
    <property type="entry name" value="TUBULIN--TYROSINE LIGASE PBY1-RELATED"/>
    <property type="match status" value="1"/>
</dbReference>
<dbReference type="PANTHER" id="PTHR47551">
    <property type="entry name" value="TUBULIN--TYROSINE LIGASE PBY1-RELATED"/>
    <property type="match status" value="1"/>
</dbReference>
<dbReference type="PROSITE" id="PS51221">
    <property type="entry name" value="TTL"/>
    <property type="match status" value="1"/>
</dbReference>